<dbReference type="GeneID" id="87816271"/>
<reference evidence="2" key="2">
    <citation type="submission" date="2023-05" db="EMBL/GenBank/DDBJ databases">
        <authorList>
            <consortium name="Lawrence Berkeley National Laboratory"/>
            <person name="Steindorff A."/>
            <person name="Hensen N."/>
            <person name="Bonometti L."/>
            <person name="Westerberg I."/>
            <person name="Brannstrom I.O."/>
            <person name="Guillou S."/>
            <person name="Cros-Aarteil S."/>
            <person name="Calhoun S."/>
            <person name="Haridas S."/>
            <person name="Kuo A."/>
            <person name="Mondo S."/>
            <person name="Pangilinan J."/>
            <person name="Riley R."/>
            <person name="Labutti K."/>
            <person name="Andreopoulos B."/>
            <person name="Lipzen A."/>
            <person name="Chen C."/>
            <person name="Yanf M."/>
            <person name="Daum C."/>
            <person name="Ng V."/>
            <person name="Clum A."/>
            <person name="Ohm R."/>
            <person name="Martin F."/>
            <person name="Silar P."/>
            <person name="Natvig D."/>
            <person name="Lalanne C."/>
            <person name="Gautier V."/>
            <person name="Ament-Velasquez S.L."/>
            <person name="Kruys A."/>
            <person name="Hutchinson M.I."/>
            <person name="Powell A.J."/>
            <person name="Barry K."/>
            <person name="Miller A.N."/>
            <person name="Grigoriev I.V."/>
            <person name="Debuchy R."/>
            <person name="Gladieux P."/>
            <person name="Thoren M.H."/>
            <person name="Johannesson H."/>
        </authorList>
    </citation>
    <scope>NUCLEOTIDE SEQUENCE</scope>
    <source>
        <strain evidence="2">CBS 141.50</strain>
    </source>
</reference>
<feature type="compositionally biased region" description="Basic and acidic residues" evidence="1">
    <location>
        <begin position="347"/>
        <end position="361"/>
    </location>
</feature>
<comment type="caution">
    <text evidence="2">The sequence shown here is derived from an EMBL/GenBank/DDBJ whole genome shotgun (WGS) entry which is preliminary data.</text>
</comment>
<keyword evidence="3" id="KW-1185">Reference proteome</keyword>
<dbReference type="RefSeq" id="XP_062639848.1">
    <property type="nucleotide sequence ID" value="XM_062779658.1"/>
</dbReference>
<dbReference type="Proteomes" id="UP001302676">
    <property type="component" value="Unassembled WGS sequence"/>
</dbReference>
<dbReference type="AlphaFoldDB" id="A0AAN6V7Y1"/>
<feature type="region of interest" description="Disordered" evidence="1">
    <location>
        <begin position="1"/>
        <end position="26"/>
    </location>
</feature>
<feature type="region of interest" description="Disordered" evidence="1">
    <location>
        <begin position="347"/>
        <end position="372"/>
    </location>
</feature>
<evidence type="ECO:0000313" key="3">
    <source>
        <dbReference type="Proteomes" id="UP001302676"/>
    </source>
</evidence>
<dbReference type="InterPro" id="IPR025040">
    <property type="entry name" value="DUF3984"/>
</dbReference>
<feature type="compositionally biased region" description="Acidic residues" evidence="1">
    <location>
        <begin position="396"/>
        <end position="427"/>
    </location>
</feature>
<feature type="region of interest" description="Disordered" evidence="1">
    <location>
        <begin position="396"/>
        <end position="443"/>
    </location>
</feature>
<feature type="compositionally biased region" description="Low complexity" evidence="1">
    <location>
        <begin position="125"/>
        <end position="137"/>
    </location>
</feature>
<proteinExistence type="predicted"/>
<dbReference type="EMBL" id="MU853561">
    <property type="protein sequence ID" value="KAK4146477.1"/>
    <property type="molecule type" value="Genomic_DNA"/>
</dbReference>
<reference evidence="2" key="1">
    <citation type="journal article" date="2023" name="Mol. Phylogenet. Evol.">
        <title>Genome-scale phylogeny and comparative genomics of the fungal order Sordariales.</title>
        <authorList>
            <person name="Hensen N."/>
            <person name="Bonometti L."/>
            <person name="Westerberg I."/>
            <person name="Brannstrom I.O."/>
            <person name="Guillou S."/>
            <person name="Cros-Aarteil S."/>
            <person name="Calhoun S."/>
            <person name="Haridas S."/>
            <person name="Kuo A."/>
            <person name="Mondo S."/>
            <person name="Pangilinan J."/>
            <person name="Riley R."/>
            <person name="LaButti K."/>
            <person name="Andreopoulos B."/>
            <person name="Lipzen A."/>
            <person name="Chen C."/>
            <person name="Yan M."/>
            <person name="Daum C."/>
            <person name="Ng V."/>
            <person name="Clum A."/>
            <person name="Steindorff A."/>
            <person name="Ohm R.A."/>
            <person name="Martin F."/>
            <person name="Silar P."/>
            <person name="Natvig D.O."/>
            <person name="Lalanne C."/>
            <person name="Gautier V."/>
            <person name="Ament-Velasquez S.L."/>
            <person name="Kruys A."/>
            <person name="Hutchinson M.I."/>
            <person name="Powell A.J."/>
            <person name="Barry K."/>
            <person name="Miller A.N."/>
            <person name="Grigoriev I.V."/>
            <person name="Debuchy R."/>
            <person name="Gladieux P."/>
            <person name="Hiltunen Thoren M."/>
            <person name="Johannesson H."/>
        </authorList>
    </citation>
    <scope>NUCLEOTIDE SEQUENCE</scope>
    <source>
        <strain evidence="2">CBS 141.50</strain>
    </source>
</reference>
<evidence type="ECO:0000256" key="1">
    <source>
        <dbReference type="SAM" id="MobiDB-lite"/>
    </source>
</evidence>
<dbReference type="Pfam" id="PF13136">
    <property type="entry name" value="DUF3984"/>
    <property type="match status" value="1"/>
</dbReference>
<sequence>MPPDIYTAMEPATQQQQLPQQPSFTQRKTALQPNPRLLALAPLNPPNHEDYTYPPYTSYIHRRSVPTTPTLLSNSPPPFTRGVSAPYSLAQAARTKSKKPSTPSSTPRRNSKRPSHRRSKTTENSPTTPRPFQSSSSSFFPDTDFLLRVGAVIASEARDAKGQGWLATRDSSAASTPGVGVSDYEYTYPAYRPDEETLAARRRVEEQQRLRAARRSLQASRRGSRDLGKLNGLANSHGHGHGLSEELTMSLAGLSLTGPGSARSASQATFPGRWPGGGDRTSRPMTPMEERRAELLVLAEDDPAVREDYFNSRAIAAANAAHAAAAAAAAAHEASLRPQPDFIGLDERLEFPERFAPPKREEEEEEYSEDEEEYLRAYMKDKGVLGRLFDYFVGREDDDDDAYADDEEDFEEEDDDTVNNDEADDEAYQNGKPRSRSEGDNEGWCDVTAEAEAERQRQVRRSASWRRLQECTVIPLDCTNDPPPREGEKGGVVSDAVWLVRVAAKAMFW</sequence>
<accession>A0AAN6V7Y1</accession>
<feature type="compositionally biased region" description="Basic residues" evidence="1">
    <location>
        <begin position="109"/>
        <end position="119"/>
    </location>
</feature>
<gene>
    <name evidence="2" type="ORF">C8A04DRAFT_25701</name>
</gene>
<organism evidence="2 3">
    <name type="scientific">Dichotomopilus funicola</name>
    <dbReference type="NCBI Taxonomy" id="1934379"/>
    <lineage>
        <taxon>Eukaryota</taxon>
        <taxon>Fungi</taxon>
        <taxon>Dikarya</taxon>
        <taxon>Ascomycota</taxon>
        <taxon>Pezizomycotina</taxon>
        <taxon>Sordariomycetes</taxon>
        <taxon>Sordariomycetidae</taxon>
        <taxon>Sordariales</taxon>
        <taxon>Chaetomiaceae</taxon>
        <taxon>Dichotomopilus</taxon>
    </lineage>
</organism>
<feature type="region of interest" description="Disordered" evidence="1">
    <location>
        <begin position="209"/>
        <end position="285"/>
    </location>
</feature>
<protein>
    <submittedName>
        <fullName evidence="2">Uncharacterized protein</fullName>
    </submittedName>
</protein>
<feature type="compositionally biased region" description="Acidic residues" evidence="1">
    <location>
        <begin position="362"/>
        <end position="372"/>
    </location>
</feature>
<feature type="region of interest" description="Disordered" evidence="1">
    <location>
        <begin position="66"/>
        <end position="137"/>
    </location>
</feature>
<name>A0AAN6V7Y1_9PEZI</name>
<evidence type="ECO:0000313" key="2">
    <source>
        <dbReference type="EMBL" id="KAK4146477.1"/>
    </source>
</evidence>
<feature type="region of interest" description="Disordered" evidence="1">
    <location>
        <begin position="159"/>
        <end position="181"/>
    </location>
</feature>